<dbReference type="GO" id="GO:0005886">
    <property type="term" value="C:plasma membrane"/>
    <property type="evidence" value="ECO:0007669"/>
    <property type="project" value="TreeGrafter"/>
</dbReference>
<evidence type="ECO:0000313" key="4">
    <source>
        <dbReference type="EMBL" id="AIL96722.1"/>
    </source>
</evidence>
<feature type="transmembrane region" description="Helical" evidence="2">
    <location>
        <begin position="166"/>
        <end position="185"/>
    </location>
</feature>
<keyword evidence="2" id="KW-1133">Transmembrane helix</keyword>
<feature type="transmembrane region" description="Helical" evidence="2">
    <location>
        <begin position="87"/>
        <end position="108"/>
    </location>
</feature>
<dbReference type="InterPro" id="IPR000620">
    <property type="entry name" value="EamA_dom"/>
</dbReference>
<name>A0A077HPY5_9CORY</name>
<organism evidence="4 5">
    <name type="scientific">Corynebacterium ureicelerivorans</name>
    <dbReference type="NCBI Taxonomy" id="401472"/>
    <lineage>
        <taxon>Bacteria</taxon>
        <taxon>Bacillati</taxon>
        <taxon>Actinomycetota</taxon>
        <taxon>Actinomycetes</taxon>
        <taxon>Mycobacteriales</taxon>
        <taxon>Corynebacteriaceae</taxon>
        <taxon>Corynebacterium</taxon>
    </lineage>
</organism>
<feature type="transmembrane region" description="Helical" evidence="2">
    <location>
        <begin position="115"/>
        <end position="131"/>
    </location>
</feature>
<dbReference type="Pfam" id="PF00892">
    <property type="entry name" value="EamA"/>
    <property type="match status" value="1"/>
</dbReference>
<keyword evidence="5" id="KW-1185">Reference proteome</keyword>
<dbReference type="InterPro" id="IPR037185">
    <property type="entry name" value="EmrE-like"/>
</dbReference>
<accession>A0A077HPY5</accession>
<dbReference type="SUPFAM" id="SSF103481">
    <property type="entry name" value="Multidrug resistance efflux transporter EmrE"/>
    <property type="match status" value="2"/>
</dbReference>
<gene>
    <name evidence="4" type="ORF">CUREI_04945</name>
</gene>
<comment type="similarity">
    <text evidence="1">Belongs to the EamA transporter family.</text>
</comment>
<feature type="transmembrane region" description="Helical" evidence="2">
    <location>
        <begin position="63"/>
        <end position="81"/>
    </location>
</feature>
<evidence type="ECO:0000313" key="5">
    <source>
        <dbReference type="Proteomes" id="UP000028939"/>
    </source>
</evidence>
<sequence>MDVRPVLLVLIGSLGIQSSALISSTLFAQLGTVAVSTFRLVLASAIMLVVFRPPLRRFSRARWMNAGVYGVALAAMNQFYFAAVDRIPLGVAVTLDFLGPACVSFFGLRHSKERHWAIVAFVGVVLIAGPSSGLDRLGILFGLLAGAFFGLYTVYAERLGKAEGGLGDLAISVSVAALVALPFTFQEVTALDLHAVAVLAIAALVGVVIPYVADTLAARYSSAAVVGTLFALDPVVGSLLGWLVAGDSLTVRMVTGIAFVTVAGAVMTWRSTPR</sequence>
<evidence type="ECO:0000256" key="1">
    <source>
        <dbReference type="ARBA" id="ARBA00007362"/>
    </source>
</evidence>
<feature type="transmembrane region" description="Helical" evidence="2">
    <location>
        <begin position="191"/>
        <end position="212"/>
    </location>
</feature>
<dbReference type="STRING" id="401472.CUREI_04945"/>
<feature type="domain" description="EamA" evidence="3">
    <location>
        <begin position="137"/>
        <end position="266"/>
    </location>
</feature>
<feature type="transmembrane region" description="Helical" evidence="2">
    <location>
        <begin position="30"/>
        <end position="51"/>
    </location>
</feature>
<evidence type="ECO:0000256" key="2">
    <source>
        <dbReference type="SAM" id="Phobius"/>
    </source>
</evidence>
<keyword evidence="2" id="KW-0812">Transmembrane</keyword>
<feature type="transmembrane region" description="Helical" evidence="2">
    <location>
        <begin position="251"/>
        <end position="269"/>
    </location>
</feature>
<dbReference type="AlphaFoldDB" id="A0A077HPY5"/>
<dbReference type="Proteomes" id="UP000028939">
    <property type="component" value="Chromosome"/>
</dbReference>
<reference evidence="4 5" key="1">
    <citation type="submission" date="2014-08" db="EMBL/GenBank/DDBJ databases">
        <title>Complete genome sequence of Corynebacterium ureicelerivorans DSM 45051, a lipophilic and urea-splitting isolate from a blood culture of a septicaemia patient.</title>
        <authorList>
            <person name="Tippelt A."/>
            <person name="Albersmeier A."/>
            <person name="Brinkrolf K."/>
            <person name="Ruckert C."/>
            <person name="Tauch A."/>
        </authorList>
    </citation>
    <scope>NUCLEOTIDE SEQUENCE [LARGE SCALE GENOMIC DNA]</scope>
    <source>
        <strain evidence="4 5">IMMIB RIV-2301</strain>
    </source>
</reference>
<proteinExistence type="inferred from homology"/>
<dbReference type="KEGG" id="cuv:CUREI_04945"/>
<dbReference type="HOGENOM" id="CLU_057295_0_2_11"/>
<dbReference type="EMBL" id="CP009215">
    <property type="protein sequence ID" value="AIL96722.1"/>
    <property type="molecule type" value="Genomic_DNA"/>
</dbReference>
<keyword evidence="2" id="KW-0472">Membrane</keyword>
<feature type="transmembrane region" description="Helical" evidence="2">
    <location>
        <begin position="137"/>
        <end position="154"/>
    </location>
</feature>
<evidence type="ECO:0000259" key="3">
    <source>
        <dbReference type="Pfam" id="PF00892"/>
    </source>
</evidence>
<dbReference type="GO" id="GO:0015565">
    <property type="term" value="F:threonine efflux transmembrane transporter activity"/>
    <property type="evidence" value="ECO:0007669"/>
    <property type="project" value="TreeGrafter"/>
</dbReference>
<protein>
    <submittedName>
        <fullName evidence="4">Membrane protein</fullName>
    </submittedName>
</protein>
<dbReference type="PANTHER" id="PTHR22911:SF37">
    <property type="entry name" value="THREONINE_HOMOSERINE EXPORTER RHTA"/>
    <property type="match status" value="1"/>
</dbReference>
<dbReference type="PANTHER" id="PTHR22911">
    <property type="entry name" value="ACYL-MALONYL CONDENSING ENZYME-RELATED"/>
    <property type="match status" value="1"/>
</dbReference>
<feature type="transmembrane region" description="Helical" evidence="2">
    <location>
        <begin position="224"/>
        <end position="245"/>
    </location>
</feature>